<feature type="region of interest" description="Disordered" evidence="1">
    <location>
        <begin position="1"/>
        <end position="99"/>
    </location>
</feature>
<evidence type="ECO:0000313" key="3">
    <source>
        <dbReference type="Proteomes" id="UP000291144"/>
    </source>
</evidence>
<dbReference type="EMBL" id="SJKB01000001">
    <property type="protein sequence ID" value="TCC65460.1"/>
    <property type="molecule type" value="Genomic_DNA"/>
</dbReference>
<organism evidence="2 3">
    <name type="scientific">Kribbella pittospori</name>
    <dbReference type="NCBI Taxonomy" id="722689"/>
    <lineage>
        <taxon>Bacteria</taxon>
        <taxon>Bacillati</taxon>
        <taxon>Actinomycetota</taxon>
        <taxon>Actinomycetes</taxon>
        <taxon>Propionibacteriales</taxon>
        <taxon>Kribbellaceae</taxon>
        <taxon>Kribbella</taxon>
    </lineage>
</organism>
<dbReference type="Proteomes" id="UP000291144">
    <property type="component" value="Unassembled WGS sequence"/>
</dbReference>
<sequence length="149" mass="16585">MSATRFAHYRPRRVHLGRGQGRVPGRSDCARQRHHTRGTEGAWGEGPRRLPRPHRPGARSLARHRRVPHRPRPAKSARLGGSRQPDPWCPRRSCQNDGPGFGIHREVVPQSQSGAGTTAGKTIHPSTVGMRLTRIARICRIQDVAETTP</sequence>
<accession>A0A4R0KXT6</accession>
<comment type="caution">
    <text evidence="2">The sequence shown here is derived from an EMBL/GenBank/DDBJ whole genome shotgun (WGS) entry which is preliminary data.</text>
</comment>
<feature type="compositionally biased region" description="Basic residues" evidence="1">
    <location>
        <begin position="49"/>
        <end position="75"/>
    </location>
</feature>
<feature type="compositionally biased region" description="Basic residues" evidence="1">
    <location>
        <begin position="7"/>
        <end position="16"/>
    </location>
</feature>
<evidence type="ECO:0000256" key="1">
    <source>
        <dbReference type="SAM" id="MobiDB-lite"/>
    </source>
</evidence>
<gene>
    <name evidence="2" type="ORF">E0H73_00475</name>
</gene>
<name>A0A4R0KXT6_9ACTN</name>
<proteinExistence type="predicted"/>
<reference evidence="2 3" key="1">
    <citation type="submission" date="2019-02" db="EMBL/GenBank/DDBJ databases">
        <title>Kribbella capetownensis sp. nov. and Kribbella speibonae sp. nov., isolated from soil.</title>
        <authorList>
            <person name="Curtis S.M."/>
            <person name="Norton I."/>
            <person name="Everest G.J."/>
            <person name="Meyers P.R."/>
        </authorList>
    </citation>
    <scope>NUCLEOTIDE SEQUENCE [LARGE SCALE GENOMIC DNA]</scope>
    <source>
        <strain evidence="2 3">NRRL B-24813</strain>
    </source>
</reference>
<keyword evidence="3" id="KW-1185">Reference proteome</keyword>
<evidence type="ECO:0000313" key="2">
    <source>
        <dbReference type="EMBL" id="TCC65460.1"/>
    </source>
</evidence>
<protein>
    <submittedName>
        <fullName evidence="2">Uncharacterized protein</fullName>
    </submittedName>
</protein>
<dbReference type="AlphaFoldDB" id="A0A4R0KXT6"/>